<dbReference type="PROSITE" id="PS01013">
    <property type="entry name" value="OSBP"/>
    <property type="match status" value="1"/>
</dbReference>
<dbReference type="STRING" id="42155.A0A0R3R2J8"/>
<dbReference type="InterPro" id="IPR018494">
    <property type="entry name" value="Oxysterol-bd_CS"/>
</dbReference>
<dbReference type="EMBL" id="UZAG01018987">
    <property type="protein sequence ID" value="VDO41875.1"/>
    <property type="molecule type" value="Genomic_DNA"/>
</dbReference>
<reference evidence="6" key="1">
    <citation type="submission" date="2017-02" db="UniProtKB">
        <authorList>
            <consortium name="WormBaseParasite"/>
        </authorList>
    </citation>
    <scope>IDENTIFICATION</scope>
</reference>
<evidence type="ECO:0000256" key="3">
    <source>
        <dbReference type="RuleBase" id="RU003845"/>
    </source>
</evidence>
<dbReference type="AlphaFoldDB" id="A0A0R3R2J8"/>
<protein>
    <recommendedName>
        <fullName evidence="3">Oxysterol-binding protein</fullName>
    </recommendedName>
</protein>
<dbReference type="GO" id="GO:0006869">
    <property type="term" value="P:lipid transport"/>
    <property type="evidence" value="ECO:0007669"/>
    <property type="project" value="UniProtKB-KW"/>
</dbReference>
<keyword evidence="3" id="KW-0445">Lipid transport</keyword>
<dbReference type="InterPro" id="IPR000648">
    <property type="entry name" value="Oxysterol-bd"/>
</dbReference>
<keyword evidence="5" id="KW-1185">Reference proteome</keyword>
<dbReference type="FunFam" id="2.40.160.120:FF:000014">
    <property type="entry name" value="Oxysterol-binding protein"/>
    <property type="match status" value="1"/>
</dbReference>
<keyword evidence="1" id="KW-0446">Lipid-binding</keyword>
<evidence type="ECO:0000256" key="1">
    <source>
        <dbReference type="ARBA" id="ARBA00023121"/>
    </source>
</evidence>
<evidence type="ECO:0000313" key="5">
    <source>
        <dbReference type="Proteomes" id="UP000280834"/>
    </source>
</evidence>
<evidence type="ECO:0000256" key="2">
    <source>
        <dbReference type="RuleBase" id="RU003844"/>
    </source>
</evidence>
<proteinExistence type="inferred from homology"/>
<dbReference type="WBParaSite" id="BTMF_0001423801-mRNA-1">
    <property type="protein sequence ID" value="BTMF_0001423801-mRNA-1"/>
    <property type="gene ID" value="BTMF_0001423801"/>
</dbReference>
<dbReference type="InterPro" id="IPR037239">
    <property type="entry name" value="OSBP_sf"/>
</dbReference>
<accession>A0A0R3R2J8</accession>
<dbReference type="GO" id="GO:0005829">
    <property type="term" value="C:cytosol"/>
    <property type="evidence" value="ECO:0007669"/>
    <property type="project" value="TreeGrafter"/>
</dbReference>
<evidence type="ECO:0000313" key="4">
    <source>
        <dbReference type="EMBL" id="VDO41875.1"/>
    </source>
</evidence>
<reference evidence="4 5" key="2">
    <citation type="submission" date="2018-11" db="EMBL/GenBank/DDBJ databases">
        <authorList>
            <consortium name="Pathogen Informatics"/>
        </authorList>
    </citation>
    <scope>NUCLEOTIDE SEQUENCE [LARGE SCALE GENOMIC DNA]</scope>
</reference>
<name>A0A0R3R2J8_9BILA</name>
<dbReference type="Gene3D" id="2.40.160.120">
    <property type="match status" value="1"/>
</dbReference>
<dbReference type="Proteomes" id="UP000280834">
    <property type="component" value="Unassembled WGS sequence"/>
</dbReference>
<evidence type="ECO:0000313" key="6">
    <source>
        <dbReference type="WBParaSite" id="BTMF_0001423801-mRNA-1"/>
    </source>
</evidence>
<dbReference type="GO" id="GO:0005794">
    <property type="term" value="C:Golgi apparatus"/>
    <property type="evidence" value="ECO:0007669"/>
    <property type="project" value="TreeGrafter"/>
</dbReference>
<comment type="similarity">
    <text evidence="2">Belongs to the OSBP family.</text>
</comment>
<gene>
    <name evidence="4" type="ORF">BTMF_LOCUS12234</name>
</gene>
<keyword evidence="3" id="KW-0813">Transport</keyword>
<organism evidence="6">
    <name type="scientific">Brugia timori</name>
    <dbReference type="NCBI Taxonomy" id="42155"/>
    <lineage>
        <taxon>Eukaryota</taxon>
        <taxon>Metazoa</taxon>
        <taxon>Ecdysozoa</taxon>
        <taxon>Nematoda</taxon>
        <taxon>Chromadorea</taxon>
        <taxon>Rhabditida</taxon>
        <taxon>Spirurina</taxon>
        <taxon>Spiruromorpha</taxon>
        <taxon>Filarioidea</taxon>
        <taxon>Onchocercidae</taxon>
        <taxon>Brugia</taxon>
    </lineage>
</organism>
<dbReference type="GO" id="GO:0016020">
    <property type="term" value="C:membrane"/>
    <property type="evidence" value="ECO:0007669"/>
    <property type="project" value="TreeGrafter"/>
</dbReference>
<sequence>RNDLTFIAEQVSHHPPVSAFYAEHPAKRVSFTGHIWTKSSFLGLSIGVTNIGWGTVKLHDYGEEYVLTFPNGYGRSIMSTPWIELGGKVTVNCVKTGYSAEIDFLTKPFFGGKAHRINGNIYRSGFKKPLLIIKGEWNGVITAKPLNAKQGDRESRRLWRHVTVALQKNNIQLATNAKRWIEQRQREEAKKRQDQRIVYHPTLFVKEGEGWKYKDELR</sequence>
<dbReference type="PANTHER" id="PTHR10972:SF200">
    <property type="entry name" value="OXYSTEROL-BINDING PROTEIN-RELATED PROTEIN 9"/>
    <property type="match status" value="1"/>
</dbReference>
<dbReference type="PANTHER" id="PTHR10972">
    <property type="entry name" value="OXYSTEROL-BINDING PROTEIN-RELATED"/>
    <property type="match status" value="1"/>
</dbReference>
<dbReference type="SUPFAM" id="SSF144000">
    <property type="entry name" value="Oxysterol-binding protein-like"/>
    <property type="match status" value="1"/>
</dbReference>
<dbReference type="Pfam" id="PF01237">
    <property type="entry name" value="Oxysterol_BP"/>
    <property type="match status" value="1"/>
</dbReference>
<dbReference type="GO" id="GO:0032934">
    <property type="term" value="F:sterol binding"/>
    <property type="evidence" value="ECO:0007669"/>
    <property type="project" value="TreeGrafter"/>
</dbReference>